<feature type="non-terminal residue" evidence="1">
    <location>
        <position position="1"/>
    </location>
</feature>
<reference evidence="1" key="1">
    <citation type="journal article" date="2014" name="Front. Microbiol.">
        <title>High frequency of phylogenetically diverse reductive dehalogenase-homologous genes in deep subseafloor sedimentary metagenomes.</title>
        <authorList>
            <person name="Kawai M."/>
            <person name="Futagami T."/>
            <person name="Toyoda A."/>
            <person name="Takaki Y."/>
            <person name="Nishi S."/>
            <person name="Hori S."/>
            <person name="Arai W."/>
            <person name="Tsubouchi T."/>
            <person name="Morono Y."/>
            <person name="Uchiyama I."/>
            <person name="Ito T."/>
            <person name="Fujiyama A."/>
            <person name="Inagaki F."/>
            <person name="Takami H."/>
        </authorList>
    </citation>
    <scope>NUCLEOTIDE SEQUENCE</scope>
    <source>
        <strain evidence="1">Expedition CK06-06</strain>
    </source>
</reference>
<name>X0ZUC6_9ZZZZ</name>
<evidence type="ECO:0000313" key="1">
    <source>
        <dbReference type="EMBL" id="GAG51776.1"/>
    </source>
</evidence>
<accession>X0ZUC6</accession>
<protein>
    <submittedName>
        <fullName evidence="1">Uncharacterized protein</fullName>
    </submittedName>
</protein>
<sequence length="58" mass="6451">TVRGLAALTLSLLGTEEARLRLEDLSGDDTEVHLYLERKMGVRRVSELAEQALATVRK</sequence>
<gene>
    <name evidence="1" type="ORF">S01H1_81051</name>
</gene>
<dbReference type="AlphaFoldDB" id="X0ZUC6"/>
<dbReference type="EMBL" id="BARS01054803">
    <property type="protein sequence ID" value="GAG51776.1"/>
    <property type="molecule type" value="Genomic_DNA"/>
</dbReference>
<organism evidence="1">
    <name type="scientific">marine sediment metagenome</name>
    <dbReference type="NCBI Taxonomy" id="412755"/>
    <lineage>
        <taxon>unclassified sequences</taxon>
        <taxon>metagenomes</taxon>
        <taxon>ecological metagenomes</taxon>
    </lineage>
</organism>
<proteinExistence type="predicted"/>
<comment type="caution">
    <text evidence="1">The sequence shown here is derived from an EMBL/GenBank/DDBJ whole genome shotgun (WGS) entry which is preliminary data.</text>
</comment>